<reference evidence="1 2" key="1">
    <citation type="journal article" date="2021" name="ISME Commun">
        <title>Automated analysis of genomic sequences facilitates high-throughput and comprehensive description of bacteria.</title>
        <authorList>
            <person name="Hitch T.C.A."/>
        </authorList>
    </citation>
    <scope>NUCLEOTIDE SEQUENCE [LARGE SCALE GENOMIC DNA]</scope>
    <source>
        <strain evidence="1 2">Sanger_04</strain>
    </source>
</reference>
<evidence type="ECO:0000313" key="2">
    <source>
        <dbReference type="Proteomes" id="UP001652461"/>
    </source>
</evidence>
<dbReference type="Proteomes" id="UP001652461">
    <property type="component" value="Unassembled WGS sequence"/>
</dbReference>
<dbReference type="RefSeq" id="WP_055304423.1">
    <property type="nucleotide sequence ID" value="NZ_JAOQKC010000002.1"/>
</dbReference>
<protein>
    <submittedName>
        <fullName evidence="1">Uncharacterized protein</fullName>
    </submittedName>
</protein>
<evidence type="ECO:0000313" key="1">
    <source>
        <dbReference type="EMBL" id="MCU6695573.1"/>
    </source>
</evidence>
<organism evidence="1 2">
    <name type="scientific">Laedolimicola ammoniilytica</name>
    <dbReference type="NCBI Taxonomy" id="2981771"/>
    <lineage>
        <taxon>Bacteria</taxon>
        <taxon>Bacillati</taxon>
        <taxon>Bacillota</taxon>
        <taxon>Clostridia</taxon>
        <taxon>Lachnospirales</taxon>
        <taxon>Lachnospiraceae</taxon>
        <taxon>Laedolimicola</taxon>
    </lineage>
</organism>
<gene>
    <name evidence="1" type="ORF">OCV63_01515</name>
</gene>
<sequence length="119" mass="13935">MKKMWARVGISFDVPEEKFQKILKERKNGKAIGVILSTCRQQFDGESYLPADTEDNPDEIDLEYLPPKESDPYKARLIQEHMEKMERDRHYRVQLRGTAEGSVINVSRQALQLLLDYYS</sequence>
<proteinExistence type="predicted"/>
<accession>A0ABT2RTE7</accession>
<comment type="caution">
    <text evidence="1">The sequence shown here is derived from an EMBL/GenBank/DDBJ whole genome shotgun (WGS) entry which is preliminary data.</text>
</comment>
<name>A0ABT2RTE7_9FIRM</name>
<dbReference type="EMBL" id="JAOQKC010000002">
    <property type="protein sequence ID" value="MCU6695573.1"/>
    <property type="molecule type" value="Genomic_DNA"/>
</dbReference>
<keyword evidence="2" id="KW-1185">Reference proteome</keyword>